<sequence length="135" mass="14404">MRTVAALTALLGLSGQAAPLPHYAQGQIWEYRARPRDPGSVLKIQRIEALGSMRVYHISVANVHFGTSDAATVLPHSPVSEETLNASVVRLAPATTAFPTVDFEAGIAEWRRAKGGVFTTPVSEIVGLIDSQLGK</sequence>
<protein>
    <submittedName>
        <fullName evidence="1">Uncharacterized protein</fullName>
    </submittedName>
</protein>
<accession>A0ABU3N709</accession>
<evidence type="ECO:0000313" key="1">
    <source>
        <dbReference type="EMBL" id="MDT8760317.1"/>
    </source>
</evidence>
<organism evidence="1">
    <name type="scientific">Sphingomonas psychrotolerans</name>
    <dbReference type="NCBI Taxonomy" id="1327635"/>
    <lineage>
        <taxon>Bacteria</taxon>
        <taxon>Pseudomonadati</taxon>
        <taxon>Pseudomonadota</taxon>
        <taxon>Alphaproteobacteria</taxon>
        <taxon>Sphingomonadales</taxon>
        <taxon>Sphingomonadaceae</taxon>
        <taxon>Sphingomonas</taxon>
    </lineage>
</organism>
<dbReference type="EMBL" id="JALMLT010000004">
    <property type="protein sequence ID" value="MDT8760317.1"/>
    <property type="molecule type" value="Genomic_DNA"/>
</dbReference>
<name>A0ABU3N709_9SPHN</name>
<comment type="caution">
    <text evidence="1">The sequence shown here is derived from an EMBL/GenBank/DDBJ whole genome shotgun (WGS) entry which is preliminary data.</text>
</comment>
<reference evidence="1" key="1">
    <citation type="submission" date="2022-04" db="EMBL/GenBank/DDBJ databases">
        <title>Tomato heritable bacteria conferring resistance against bacterial wilt.</title>
        <authorList>
            <person name="Yin J."/>
        </authorList>
    </citation>
    <scope>NUCLEOTIDE SEQUENCE</scope>
    <source>
        <strain evidence="1">Cra20</strain>
    </source>
</reference>
<gene>
    <name evidence="1" type="ORF">MZO42_16570</name>
</gene>
<proteinExistence type="predicted"/>